<protein>
    <submittedName>
        <fullName evidence="1">Uncharacterized protein</fullName>
    </submittedName>
</protein>
<dbReference type="EMBL" id="KY979132">
    <property type="protein sequence ID" value="ASD50522.1"/>
    <property type="molecule type" value="Genomic_DNA"/>
</dbReference>
<proteinExistence type="predicted"/>
<reference evidence="1 2" key="1">
    <citation type="submission" date="2017-08" db="EMBL/GenBank/DDBJ databases">
        <title>Characterization and complete genome sequence of novel bacteriophage infecting the causal agent of bacterial fruit blotch, Acidovorax citrulli.</title>
        <authorList>
            <person name="Midani A.R."/>
            <person name="Park S.-H."/>
            <person name="Choi T.-J."/>
        </authorList>
    </citation>
    <scope>NUCLEOTIDE SEQUENCE [LARGE SCALE GENOMIC DNA]</scope>
</reference>
<organism evidence="1 2">
    <name type="scientific">Acidovorax phage ACP17</name>
    <dbReference type="NCBI Taxonomy" id="2010329"/>
    <lineage>
        <taxon>Viruses</taxon>
        <taxon>Duplodnaviria</taxon>
        <taxon>Heunggongvirae</taxon>
        <taxon>Uroviricota</taxon>
        <taxon>Caudoviricetes</taxon>
        <taxon>Busanvirus</taxon>
        <taxon>Busanvirus ACP17</taxon>
    </lineage>
</organism>
<evidence type="ECO:0000313" key="2">
    <source>
        <dbReference type="Proteomes" id="UP000224101"/>
    </source>
</evidence>
<evidence type="ECO:0000313" key="1">
    <source>
        <dbReference type="EMBL" id="ASD50522.1"/>
    </source>
</evidence>
<sequence length="328" mass="36583">MTKAIHPGEPSFDDVLLVEKIDLIRALNFYSMHASDDNVREWIRVWVRDQNLEVNLRGRTTGELISYAAFQRMKERGLVIDDATVERINTALLALHVVKEEPTEVKPPKPKVVGPIECINKIDAYLDEVLVGNITASRVPNFCETKKDVQIISEFVKRKAAQLEEDRDAHSKDSYRVLKQAYTAITKSLGAASEKIATERSKTAVKRLKPPSVVAKSVKYLRKFLHIEGIPPERMVGAKKAYVFDTKARKLTVFVATEAGFTFSGTTLKNIDAAKTSEKTVRKPEELFAGVQPSMSALNKIYGLIKAKEGTANGRFNESMIVLCVGGF</sequence>
<keyword evidence="2" id="KW-1185">Reference proteome</keyword>
<name>A0A218M394_9CAUD</name>
<dbReference type="RefSeq" id="YP_009609841.1">
    <property type="nucleotide sequence ID" value="NC_041997.1"/>
</dbReference>
<dbReference type="Proteomes" id="UP000224101">
    <property type="component" value="Segment"/>
</dbReference>
<dbReference type="GeneID" id="40085926"/>
<accession>A0A218M394</accession>
<dbReference type="KEGG" id="vg:40085926"/>